<dbReference type="GO" id="GO:0016020">
    <property type="term" value="C:membrane"/>
    <property type="evidence" value="ECO:0007669"/>
    <property type="project" value="UniProtKB-SubCell"/>
</dbReference>
<feature type="transmembrane region" description="Helical" evidence="5">
    <location>
        <begin position="132"/>
        <end position="152"/>
    </location>
</feature>
<dbReference type="GO" id="GO:0008271">
    <property type="term" value="F:secondary active sulfate transmembrane transporter activity"/>
    <property type="evidence" value="ECO:0007669"/>
    <property type="project" value="InterPro"/>
</dbReference>
<dbReference type="InterPro" id="IPR018045">
    <property type="entry name" value="S04_transporter_CS"/>
</dbReference>
<organism evidence="7 8">
    <name type="scientific">Nadsonia fulvescens var. elongata DSM 6958</name>
    <dbReference type="NCBI Taxonomy" id="857566"/>
    <lineage>
        <taxon>Eukaryota</taxon>
        <taxon>Fungi</taxon>
        <taxon>Dikarya</taxon>
        <taxon>Ascomycota</taxon>
        <taxon>Saccharomycotina</taxon>
        <taxon>Dipodascomycetes</taxon>
        <taxon>Dipodascales</taxon>
        <taxon>Dipodascales incertae sedis</taxon>
        <taxon>Nadsonia</taxon>
    </lineage>
</organism>
<feature type="transmembrane region" description="Helical" evidence="5">
    <location>
        <begin position="80"/>
        <end position="97"/>
    </location>
</feature>
<feature type="transmembrane region" description="Helical" evidence="5">
    <location>
        <begin position="453"/>
        <end position="469"/>
    </location>
</feature>
<feature type="transmembrane region" description="Helical" evidence="5">
    <location>
        <begin position="158"/>
        <end position="177"/>
    </location>
</feature>
<evidence type="ECO:0000256" key="5">
    <source>
        <dbReference type="SAM" id="Phobius"/>
    </source>
</evidence>
<evidence type="ECO:0000313" key="8">
    <source>
        <dbReference type="Proteomes" id="UP000095009"/>
    </source>
</evidence>
<dbReference type="AlphaFoldDB" id="A0A1E3PJC1"/>
<dbReference type="PROSITE" id="PS01130">
    <property type="entry name" value="SLC26A"/>
    <property type="match status" value="1"/>
</dbReference>
<gene>
    <name evidence="7" type="ORF">NADFUDRAFT_57948</name>
</gene>
<keyword evidence="4 5" id="KW-0472">Membrane</keyword>
<dbReference type="EMBL" id="KV454409">
    <property type="protein sequence ID" value="ODQ65523.1"/>
    <property type="molecule type" value="Genomic_DNA"/>
</dbReference>
<evidence type="ECO:0000256" key="2">
    <source>
        <dbReference type="ARBA" id="ARBA00022692"/>
    </source>
</evidence>
<dbReference type="PROSITE" id="PS50801">
    <property type="entry name" value="STAS"/>
    <property type="match status" value="1"/>
</dbReference>
<keyword evidence="3 5" id="KW-1133">Transmembrane helix</keyword>
<evidence type="ECO:0000256" key="3">
    <source>
        <dbReference type="ARBA" id="ARBA00022989"/>
    </source>
</evidence>
<accession>A0A1E3PJC1</accession>
<dbReference type="Gene3D" id="3.30.750.24">
    <property type="entry name" value="STAS domain"/>
    <property type="match status" value="1"/>
</dbReference>
<feature type="transmembrane region" description="Helical" evidence="5">
    <location>
        <begin position="103"/>
        <end position="120"/>
    </location>
</feature>
<evidence type="ECO:0000313" key="7">
    <source>
        <dbReference type="EMBL" id="ODQ65523.1"/>
    </source>
</evidence>
<sequence length="769" mass="84474">MIQNYPHKNVRVTDYASRLVHNPVQQLLHYLASLFPIATWIYRYNLKWLYGDLIAGITVGCVVVPQGMSYAQLATLPAEYGLYSSFVGVFVYCFFATSKDVSIGPVAVMSLQVSKVIAHVQSINPSFDGPTIATVLALLCGAIAMGIGLIRLGFVLEFIPIPAVMGFMTGSALNIIAGQVPKLLGIASKYVNTRESTYLVIIDTLKNLKHCKLDAAFGLVCLFILYAVRFSFNWLSVKYPRYSRWFFYSNVMRNGVVIIFATLFSWLVCRGDPKNAPISIIKTVPSGLRHVGAPTVNRSMITALTGELPVSVVILLLEHIAISKSFGRVNDYKINPDQELIAIGVTNLIGTLFNAYPATGSFSRSALKSKCGVRTPLAGIFTGIVVLLALYALTGAFYWIPNAALSAIIIHAVGDLIAPLDKSWAFWRLAPLEAAIFIVAVIITTFVNIEAGIYFSIAASLVVLLWRVAKPSGHFLGKVKVYQVVENSPVTETRPLKFDPAPWSPSFLLRKFRNESPRSNENLSPHLHSDSVDNIAFDSGSDDIPVAPQFITEEEPSKKPFSKQSAVPPSPVSRQVWVPLDHAGINPSIHVLPPSPGVLVFRPCESFTYPNSARQTDRIADEARKLTRRGVSNLQINLGDRPWNDPGPRHRNLESMAEDTRPILRAVVLDFSVVAQLDMTGVQALVDLKGELSKYADRDVEFHFASVLDAWSLRALVEAGFGGNKGGTVPAKRYTDLALVSSSDNINDNDWAPMIPTDTPFFHLEIPDL</sequence>
<dbReference type="STRING" id="857566.A0A1E3PJC1"/>
<feature type="domain" description="STAS" evidence="6">
    <location>
        <begin position="596"/>
        <end position="742"/>
    </location>
</feature>
<dbReference type="OrthoDB" id="288203at2759"/>
<feature type="transmembrane region" description="Helical" evidence="5">
    <location>
        <begin position="425"/>
        <end position="447"/>
    </location>
</feature>
<feature type="transmembrane region" description="Helical" evidence="5">
    <location>
        <begin position="252"/>
        <end position="269"/>
    </location>
</feature>
<feature type="transmembrane region" description="Helical" evidence="5">
    <location>
        <begin position="215"/>
        <end position="232"/>
    </location>
</feature>
<evidence type="ECO:0000256" key="4">
    <source>
        <dbReference type="ARBA" id="ARBA00023136"/>
    </source>
</evidence>
<dbReference type="InterPro" id="IPR011547">
    <property type="entry name" value="SLC26A/SulP_dom"/>
</dbReference>
<evidence type="ECO:0000256" key="1">
    <source>
        <dbReference type="ARBA" id="ARBA00004141"/>
    </source>
</evidence>
<dbReference type="PANTHER" id="PTHR11814">
    <property type="entry name" value="SULFATE TRANSPORTER"/>
    <property type="match status" value="1"/>
</dbReference>
<feature type="transmembrane region" description="Helical" evidence="5">
    <location>
        <begin position="373"/>
        <end position="393"/>
    </location>
</feature>
<dbReference type="Pfam" id="PF00916">
    <property type="entry name" value="Sulfate_transp"/>
    <property type="match status" value="1"/>
</dbReference>
<evidence type="ECO:0000259" key="6">
    <source>
        <dbReference type="PROSITE" id="PS50801"/>
    </source>
</evidence>
<dbReference type="InterPro" id="IPR036513">
    <property type="entry name" value="STAS_dom_sf"/>
</dbReference>
<feature type="transmembrane region" description="Helical" evidence="5">
    <location>
        <begin position="48"/>
        <end position="68"/>
    </location>
</feature>
<dbReference type="CDD" id="cd07042">
    <property type="entry name" value="STAS_SulP_like_sulfate_transporter"/>
    <property type="match status" value="1"/>
</dbReference>
<dbReference type="InterPro" id="IPR002645">
    <property type="entry name" value="STAS_dom"/>
</dbReference>
<proteinExistence type="predicted"/>
<dbReference type="NCBIfam" id="TIGR00815">
    <property type="entry name" value="sulP"/>
    <property type="match status" value="1"/>
</dbReference>
<dbReference type="InterPro" id="IPR001902">
    <property type="entry name" value="SLC26A/SulP_fam"/>
</dbReference>
<comment type="subcellular location">
    <subcellularLocation>
        <location evidence="1">Membrane</location>
        <topology evidence="1">Multi-pass membrane protein</topology>
    </subcellularLocation>
</comment>
<name>A0A1E3PJC1_9ASCO</name>
<reference evidence="7 8" key="1">
    <citation type="journal article" date="2016" name="Proc. Natl. Acad. Sci. U.S.A.">
        <title>Comparative genomics of biotechnologically important yeasts.</title>
        <authorList>
            <person name="Riley R."/>
            <person name="Haridas S."/>
            <person name="Wolfe K.H."/>
            <person name="Lopes M.R."/>
            <person name="Hittinger C.T."/>
            <person name="Goeker M."/>
            <person name="Salamov A.A."/>
            <person name="Wisecaver J.H."/>
            <person name="Long T.M."/>
            <person name="Calvey C.H."/>
            <person name="Aerts A.L."/>
            <person name="Barry K.W."/>
            <person name="Choi C."/>
            <person name="Clum A."/>
            <person name="Coughlan A.Y."/>
            <person name="Deshpande S."/>
            <person name="Douglass A.P."/>
            <person name="Hanson S.J."/>
            <person name="Klenk H.-P."/>
            <person name="LaButti K.M."/>
            <person name="Lapidus A."/>
            <person name="Lindquist E.A."/>
            <person name="Lipzen A.M."/>
            <person name="Meier-Kolthoff J.P."/>
            <person name="Ohm R.A."/>
            <person name="Otillar R.P."/>
            <person name="Pangilinan J.L."/>
            <person name="Peng Y."/>
            <person name="Rokas A."/>
            <person name="Rosa C.A."/>
            <person name="Scheuner C."/>
            <person name="Sibirny A.A."/>
            <person name="Slot J.C."/>
            <person name="Stielow J.B."/>
            <person name="Sun H."/>
            <person name="Kurtzman C.P."/>
            <person name="Blackwell M."/>
            <person name="Grigoriev I.V."/>
            <person name="Jeffries T.W."/>
        </authorList>
    </citation>
    <scope>NUCLEOTIDE SEQUENCE [LARGE SCALE GENOMIC DNA]</scope>
    <source>
        <strain evidence="7 8">DSM 6958</strain>
    </source>
</reference>
<protein>
    <submittedName>
        <fullName evidence="7">Sulfate permease 1</fullName>
    </submittedName>
</protein>
<keyword evidence="8" id="KW-1185">Reference proteome</keyword>
<keyword evidence="2 5" id="KW-0812">Transmembrane</keyword>
<dbReference type="Proteomes" id="UP000095009">
    <property type="component" value="Unassembled WGS sequence"/>
</dbReference>